<dbReference type="AlphaFoldDB" id="A0A2P2KM11"/>
<name>A0A2P2KM11_RHIMU</name>
<protein>
    <submittedName>
        <fullName evidence="1">Uncharacterized protein</fullName>
    </submittedName>
</protein>
<evidence type="ECO:0000313" key="1">
    <source>
        <dbReference type="EMBL" id="MBX06746.1"/>
    </source>
</evidence>
<dbReference type="EMBL" id="GGEC01026262">
    <property type="protein sequence ID" value="MBX06746.1"/>
    <property type="molecule type" value="Transcribed_RNA"/>
</dbReference>
<dbReference type="EMBL" id="GGEC01026265">
    <property type="protein sequence ID" value="MBX06749.1"/>
    <property type="molecule type" value="Transcribed_RNA"/>
</dbReference>
<organism evidence="1">
    <name type="scientific">Rhizophora mucronata</name>
    <name type="common">Asiatic mangrove</name>
    <dbReference type="NCBI Taxonomy" id="61149"/>
    <lineage>
        <taxon>Eukaryota</taxon>
        <taxon>Viridiplantae</taxon>
        <taxon>Streptophyta</taxon>
        <taxon>Embryophyta</taxon>
        <taxon>Tracheophyta</taxon>
        <taxon>Spermatophyta</taxon>
        <taxon>Magnoliopsida</taxon>
        <taxon>eudicotyledons</taxon>
        <taxon>Gunneridae</taxon>
        <taxon>Pentapetalae</taxon>
        <taxon>rosids</taxon>
        <taxon>fabids</taxon>
        <taxon>Malpighiales</taxon>
        <taxon>Rhizophoraceae</taxon>
        <taxon>Rhizophora</taxon>
    </lineage>
</organism>
<reference evidence="1" key="1">
    <citation type="submission" date="2018-02" db="EMBL/GenBank/DDBJ databases">
        <title>Rhizophora mucronata_Transcriptome.</title>
        <authorList>
            <person name="Meera S.P."/>
            <person name="Sreeshan A."/>
            <person name="Augustine A."/>
        </authorList>
    </citation>
    <scope>NUCLEOTIDE SEQUENCE</scope>
    <source>
        <tissue evidence="1">Leaf</tissue>
    </source>
</reference>
<accession>A0A2P2KM11</accession>
<sequence>MRSRRILSLTATQISLLTNNKTTAYIKLEELLNNIPKLDLVIISCIGNILK</sequence>
<proteinExistence type="predicted"/>